<reference evidence="2" key="1">
    <citation type="journal article" date="2018" name="Genome Biol.">
        <title>SKESA: strategic k-mer extension for scrupulous assemblies.</title>
        <authorList>
            <person name="Souvorov A."/>
            <person name="Agarwala R."/>
            <person name="Lipman D.J."/>
        </authorList>
    </citation>
    <scope>NUCLEOTIDE SEQUENCE</scope>
    <source>
        <strain evidence="3">489-16</strain>
        <strain evidence="2">AMC_487</strain>
    </source>
</reference>
<reference evidence="3" key="4">
    <citation type="submission" date="2020-09" db="EMBL/GenBank/DDBJ databases">
        <authorList>
            <consortium name="NCBI Pathogen Detection Project"/>
        </authorList>
    </citation>
    <scope>NUCLEOTIDE SEQUENCE</scope>
    <source>
        <strain evidence="3">489-16</strain>
        <strain evidence="2">AMC_487</strain>
    </source>
</reference>
<evidence type="ECO:0000313" key="1">
    <source>
        <dbReference type="EMBL" id="EFL9839610.1"/>
    </source>
</evidence>
<evidence type="ECO:0000313" key="2">
    <source>
        <dbReference type="EMBL" id="HAI5335448.1"/>
    </source>
</evidence>
<evidence type="ECO:0000313" key="6">
    <source>
        <dbReference type="Proteomes" id="UP000272336"/>
    </source>
</evidence>
<dbReference type="Proteomes" id="UP000272336">
    <property type="component" value="Unassembled WGS sequence"/>
</dbReference>
<keyword evidence="5" id="KW-0614">Plasmid</keyword>
<name>A0A0X5FI28_ECOLX</name>
<reference evidence="1 7" key="2">
    <citation type="submission" date="2018-08" db="EMBL/GenBank/DDBJ databases">
        <authorList>
            <consortium name="GenomeTrakr network: Whole genome sequencing for foodborne pathogen traceback"/>
        </authorList>
    </citation>
    <scope>NUCLEOTIDE SEQUENCE [LARGE SCALE GENOMIC DNA]</scope>
    <source>
        <strain evidence="1 7">AZ-TG73583</strain>
    </source>
</reference>
<dbReference type="AlphaFoldDB" id="A0A0X5FI28"/>
<evidence type="ECO:0000313" key="8">
    <source>
        <dbReference type="Proteomes" id="UP000663166"/>
    </source>
</evidence>
<evidence type="ECO:0000313" key="4">
    <source>
        <dbReference type="EMBL" id="MGE17575.1"/>
    </source>
</evidence>
<dbReference type="Proteomes" id="UP000663166">
    <property type="component" value="Plasmid pCFSAN083829_3"/>
</dbReference>
<dbReference type="EMBL" id="DABERK010000093">
    <property type="protein sequence ID" value="HAI5335448.1"/>
    <property type="molecule type" value="Genomic_DNA"/>
</dbReference>
<accession>A0A0X5FI28</accession>
<dbReference type="EMBL" id="RNLZ01000186">
    <property type="protein sequence ID" value="MGE17575.1"/>
    <property type="molecule type" value="Genomic_DNA"/>
</dbReference>
<dbReference type="Proteomes" id="UP000543257">
    <property type="component" value="Unassembled WGS sequence"/>
</dbReference>
<evidence type="ECO:0000313" key="3">
    <source>
        <dbReference type="EMBL" id="HAN4355808.1"/>
    </source>
</evidence>
<dbReference type="EMBL" id="CP070396">
    <property type="protein sequence ID" value="QSA00679.1"/>
    <property type="molecule type" value="Genomic_DNA"/>
</dbReference>
<dbReference type="GeneID" id="39484569"/>
<reference evidence="5" key="5">
    <citation type="submission" date="2021-02" db="EMBL/GenBank/DDBJ databases">
        <title>Co-localization of colistin and carbapenem -resistance genes on a novel transferable IncHI2 plasmid in Escherichia coli from chicken-origin.</title>
        <authorList>
            <person name="Hoffmann M."/>
            <person name="Balkey M."/>
            <person name="Ronco T."/>
            <person name="Hendriksen R.S."/>
        </authorList>
    </citation>
    <scope>NUCLEOTIDE SEQUENCE</scope>
    <source>
        <strain evidence="5">CFSAN083829</strain>
        <plasmid evidence="5">pCFSAN083829_3</plasmid>
    </source>
</reference>
<dbReference type="RefSeq" id="WP_029391927.1">
    <property type="nucleotide sequence ID" value="NZ_BFTK01000116.1"/>
</dbReference>
<organism evidence="1 7">
    <name type="scientific">Escherichia coli</name>
    <dbReference type="NCBI Taxonomy" id="562"/>
    <lineage>
        <taxon>Bacteria</taxon>
        <taxon>Pseudomonadati</taxon>
        <taxon>Pseudomonadota</taxon>
        <taxon>Gammaproteobacteria</taxon>
        <taxon>Enterobacterales</taxon>
        <taxon>Enterobacteriaceae</taxon>
        <taxon>Escherichia</taxon>
    </lineage>
</organism>
<dbReference type="Proteomes" id="UP000845800">
    <property type="component" value="Unassembled WGS sequence"/>
</dbReference>
<dbReference type="Proteomes" id="UP000859822">
    <property type="component" value="Unassembled WGS sequence"/>
</dbReference>
<proteinExistence type="predicted"/>
<protein>
    <submittedName>
        <fullName evidence="1">Uncharacterized protein</fullName>
    </submittedName>
</protein>
<dbReference type="EMBL" id="AATJKW010000059">
    <property type="protein sequence ID" value="EFL9839610.1"/>
    <property type="molecule type" value="Genomic_DNA"/>
</dbReference>
<dbReference type="EMBL" id="DABUHV010000033">
    <property type="protein sequence ID" value="HAN4355808.1"/>
    <property type="molecule type" value="Genomic_DNA"/>
</dbReference>
<gene>
    <name evidence="4" type="ORF">D9D43_29580</name>
    <name evidence="1" type="ORF">EN85_004689</name>
    <name evidence="2" type="ORF">HJQ60_005613</name>
    <name evidence="3" type="ORF">IFC14_004334</name>
    <name evidence="5" type="ORF">JNP96_30195</name>
</gene>
<evidence type="ECO:0000313" key="5">
    <source>
        <dbReference type="EMBL" id="QSA00679.1"/>
    </source>
</evidence>
<reference evidence="4 6" key="3">
    <citation type="submission" date="2018-10" db="EMBL/GenBank/DDBJ databases">
        <authorList>
            <consortium name="NARMS: The National Antimicrobial Resistance Monitoring System"/>
        </authorList>
    </citation>
    <scope>NUCLEOTIDE SEQUENCE [LARGE SCALE GENOMIC DNA]</scope>
    <source>
        <strain evidence="4 6">CVM N17EC0060</strain>
    </source>
</reference>
<sequence>MKHVSSRAANADNNRILTGRDINEIEFTPPIHANSVLGLTGRVILTGNAYEVKAMLSAAATGHSGCMVIPSPVLDHDTWQRIRLLMGEMMDAK</sequence>
<evidence type="ECO:0000313" key="7">
    <source>
        <dbReference type="Proteomes" id="UP000543257"/>
    </source>
</evidence>
<geneLocation type="plasmid" evidence="5 8">
    <name>pCFSAN083829_3</name>
</geneLocation>